<dbReference type="InterPro" id="IPR035965">
    <property type="entry name" value="PAS-like_dom_sf"/>
</dbReference>
<dbReference type="PRINTS" id="PR00344">
    <property type="entry name" value="BCTRLSENSOR"/>
</dbReference>
<evidence type="ECO:0000313" key="12">
    <source>
        <dbReference type="Proteomes" id="UP000233535"/>
    </source>
</evidence>
<comment type="catalytic activity">
    <reaction evidence="1">
        <text>ATP + protein L-histidine = ADP + protein N-phospho-L-histidine.</text>
        <dbReference type="EC" id="2.7.13.3"/>
    </reaction>
</comment>
<dbReference type="SMART" id="SM00387">
    <property type="entry name" value="HATPase_c"/>
    <property type="match status" value="1"/>
</dbReference>
<feature type="modified residue" description="4-aspartylphosphate" evidence="6">
    <location>
        <position position="914"/>
    </location>
</feature>
<dbReference type="Pfam" id="PF00072">
    <property type="entry name" value="Response_reg"/>
    <property type="match status" value="1"/>
</dbReference>
<dbReference type="Pfam" id="PF00512">
    <property type="entry name" value="HisKA"/>
    <property type="match status" value="1"/>
</dbReference>
<dbReference type="GO" id="GO:0005886">
    <property type="term" value="C:plasma membrane"/>
    <property type="evidence" value="ECO:0007669"/>
    <property type="project" value="TreeGrafter"/>
</dbReference>
<gene>
    <name evidence="11" type="ORF">BZG02_18410</name>
</gene>
<dbReference type="GO" id="GO:0009927">
    <property type="term" value="F:histidine phosphotransfer kinase activity"/>
    <property type="evidence" value="ECO:0007669"/>
    <property type="project" value="TreeGrafter"/>
</dbReference>
<dbReference type="GO" id="GO:0000155">
    <property type="term" value="F:phosphorelay sensor kinase activity"/>
    <property type="evidence" value="ECO:0007669"/>
    <property type="project" value="InterPro"/>
</dbReference>
<feature type="domain" description="PAS" evidence="9">
    <location>
        <begin position="201"/>
        <end position="255"/>
    </location>
</feature>
<dbReference type="Pfam" id="PF13426">
    <property type="entry name" value="PAS_9"/>
    <property type="match status" value="1"/>
</dbReference>
<dbReference type="SUPFAM" id="SSF47384">
    <property type="entry name" value="Homodimeric domain of signal transducing histidine kinase"/>
    <property type="match status" value="1"/>
</dbReference>
<dbReference type="PANTHER" id="PTHR43047:SF72">
    <property type="entry name" value="OSMOSENSING HISTIDINE PROTEIN KINASE SLN1"/>
    <property type="match status" value="1"/>
</dbReference>
<dbReference type="FunFam" id="3.30.565.10:FF:000006">
    <property type="entry name" value="Sensor histidine kinase WalK"/>
    <property type="match status" value="1"/>
</dbReference>
<dbReference type="Gene3D" id="3.30.450.40">
    <property type="match status" value="1"/>
</dbReference>
<feature type="domain" description="Response regulatory" evidence="8">
    <location>
        <begin position="864"/>
        <end position="979"/>
    </location>
</feature>
<dbReference type="PROSITE" id="PS50113">
    <property type="entry name" value="PAC"/>
    <property type="match status" value="1"/>
</dbReference>
<dbReference type="InterPro" id="IPR000700">
    <property type="entry name" value="PAS-assoc_C"/>
</dbReference>
<dbReference type="PROSITE" id="PS50112">
    <property type="entry name" value="PAS"/>
    <property type="match status" value="2"/>
</dbReference>
<dbReference type="InterPro" id="IPR001789">
    <property type="entry name" value="Sig_transdc_resp-reg_receiver"/>
</dbReference>
<feature type="domain" description="PAC" evidence="10">
    <location>
        <begin position="550"/>
        <end position="604"/>
    </location>
</feature>
<evidence type="ECO:0000259" key="8">
    <source>
        <dbReference type="PROSITE" id="PS50110"/>
    </source>
</evidence>
<organism evidence="11 12">
    <name type="scientific">Labilibaculum filiforme</name>
    <dbReference type="NCBI Taxonomy" id="1940526"/>
    <lineage>
        <taxon>Bacteria</taxon>
        <taxon>Pseudomonadati</taxon>
        <taxon>Bacteroidota</taxon>
        <taxon>Bacteroidia</taxon>
        <taxon>Marinilabiliales</taxon>
        <taxon>Marinifilaceae</taxon>
        <taxon>Labilibaculum</taxon>
    </lineage>
</organism>
<accession>A0A2N3HRL6</accession>
<keyword evidence="4" id="KW-0808">Transferase</keyword>
<dbReference type="Gene3D" id="3.30.450.20">
    <property type="entry name" value="PAS domain"/>
    <property type="match status" value="2"/>
</dbReference>
<evidence type="ECO:0000256" key="3">
    <source>
        <dbReference type="ARBA" id="ARBA00022553"/>
    </source>
</evidence>
<feature type="domain" description="PAS" evidence="9">
    <location>
        <begin position="479"/>
        <end position="523"/>
    </location>
</feature>
<reference evidence="11 12" key="1">
    <citation type="journal article" date="2017" name="Front. Microbiol.">
        <title>Labilibaculum manganireducens gen. nov., sp. nov. and Labilibaculum filiforme sp. nov., Novel Bacteroidetes Isolated from Subsurface Sediments of the Baltic Sea.</title>
        <authorList>
            <person name="Vandieken V."/>
            <person name="Marshall I.P."/>
            <person name="Niemann H."/>
            <person name="Engelen B."/>
            <person name="Cypionka H."/>
        </authorList>
    </citation>
    <scope>NUCLEOTIDE SEQUENCE [LARGE SCALE GENOMIC DNA]</scope>
    <source>
        <strain evidence="11 12">59.16B</strain>
    </source>
</reference>
<dbReference type="SMART" id="SM00448">
    <property type="entry name" value="REC"/>
    <property type="match status" value="1"/>
</dbReference>
<dbReference type="EC" id="2.7.13.3" evidence="2"/>
<evidence type="ECO:0000256" key="2">
    <source>
        <dbReference type="ARBA" id="ARBA00012438"/>
    </source>
</evidence>
<dbReference type="CDD" id="cd00082">
    <property type="entry name" value="HisKA"/>
    <property type="match status" value="1"/>
</dbReference>
<dbReference type="InterPro" id="IPR000014">
    <property type="entry name" value="PAS"/>
</dbReference>
<dbReference type="NCBIfam" id="TIGR00229">
    <property type="entry name" value="sensory_box"/>
    <property type="match status" value="2"/>
</dbReference>
<dbReference type="CDD" id="cd00130">
    <property type="entry name" value="PAS"/>
    <property type="match status" value="2"/>
</dbReference>
<dbReference type="SUPFAM" id="SSF55874">
    <property type="entry name" value="ATPase domain of HSP90 chaperone/DNA topoisomerase II/histidine kinase"/>
    <property type="match status" value="1"/>
</dbReference>
<dbReference type="InterPro" id="IPR003018">
    <property type="entry name" value="GAF"/>
</dbReference>
<dbReference type="OrthoDB" id="9796457at2"/>
<evidence type="ECO:0000256" key="4">
    <source>
        <dbReference type="ARBA" id="ARBA00022679"/>
    </source>
</evidence>
<evidence type="ECO:0000313" key="11">
    <source>
        <dbReference type="EMBL" id="PKQ60696.1"/>
    </source>
</evidence>
<dbReference type="InterPro" id="IPR003661">
    <property type="entry name" value="HisK_dim/P_dom"/>
</dbReference>
<dbReference type="Proteomes" id="UP000233535">
    <property type="component" value="Unassembled WGS sequence"/>
</dbReference>
<evidence type="ECO:0000256" key="1">
    <source>
        <dbReference type="ARBA" id="ARBA00000085"/>
    </source>
</evidence>
<dbReference type="InterPro" id="IPR005467">
    <property type="entry name" value="His_kinase_dom"/>
</dbReference>
<dbReference type="SUPFAM" id="SSF55781">
    <property type="entry name" value="GAF domain-like"/>
    <property type="match status" value="1"/>
</dbReference>
<proteinExistence type="predicted"/>
<dbReference type="Pfam" id="PF02518">
    <property type="entry name" value="HATPase_c"/>
    <property type="match status" value="1"/>
</dbReference>
<dbReference type="Pfam" id="PF00989">
    <property type="entry name" value="PAS"/>
    <property type="match status" value="1"/>
</dbReference>
<protein>
    <recommendedName>
        <fullName evidence="2">histidine kinase</fullName>
        <ecNumber evidence="2">2.7.13.3</ecNumber>
    </recommendedName>
</protein>
<dbReference type="CDD" id="cd17546">
    <property type="entry name" value="REC_hyHK_CKI1_RcsC-like"/>
    <property type="match status" value="1"/>
</dbReference>
<dbReference type="PANTHER" id="PTHR43047">
    <property type="entry name" value="TWO-COMPONENT HISTIDINE PROTEIN KINASE"/>
    <property type="match status" value="1"/>
</dbReference>
<dbReference type="SUPFAM" id="SSF55785">
    <property type="entry name" value="PYP-like sensor domain (PAS domain)"/>
    <property type="match status" value="2"/>
</dbReference>
<dbReference type="EMBL" id="MVDD01000022">
    <property type="protein sequence ID" value="PKQ60696.1"/>
    <property type="molecule type" value="Genomic_DNA"/>
</dbReference>
<dbReference type="InterPro" id="IPR003594">
    <property type="entry name" value="HATPase_dom"/>
</dbReference>
<evidence type="ECO:0000259" key="10">
    <source>
        <dbReference type="PROSITE" id="PS50113"/>
    </source>
</evidence>
<keyword evidence="3 6" id="KW-0597">Phosphoprotein</keyword>
<dbReference type="Gene3D" id="1.10.287.130">
    <property type="match status" value="1"/>
</dbReference>
<dbReference type="InterPro" id="IPR013767">
    <property type="entry name" value="PAS_fold"/>
</dbReference>
<dbReference type="PROSITE" id="PS50109">
    <property type="entry name" value="HIS_KIN"/>
    <property type="match status" value="1"/>
</dbReference>
<keyword evidence="5" id="KW-0418">Kinase</keyword>
<dbReference type="InterPro" id="IPR036097">
    <property type="entry name" value="HisK_dim/P_sf"/>
</dbReference>
<comment type="caution">
    <text evidence="11">The sequence shown here is derived from an EMBL/GenBank/DDBJ whole genome shotgun (WGS) entry which is preliminary data.</text>
</comment>
<dbReference type="SMART" id="SM00091">
    <property type="entry name" value="PAS"/>
    <property type="match status" value="2"/>
</dbReference>
<dbReference type="AlphaFoldDB" id="A0A2N3HRL6"/>
<dbReference type="GO" id="GO:0006355">
    <property type="term" value="P:regulation of DNA-templated transcription"/>
    <property type="evidence" value="ECO:0007669"/>
    <property type="project" value="InterPro"/>
</dbReference>
<dbReference type="SUPFAM" id="SSF52172">
    <property type="entry name" value="CheY-like"/>
    <property type="match status" value="1"/>
</dbReference>
<evidence type="ECO:0000256" key="6">
    <source>
        <dbReference type="PROSITE-ProRule" id="PRU00169"/>
    </source>
</evidence>
<dbReference type="InterPro" id="IPR036890">
    <property type="entry name" value="HATPase_C_sf"/>
</dbReference>
<dbReference type="Gene3D" id="3.30.565.10">
    <property type="entry name" value="Histidine kinase-like ATPase, C-terminal domain"/>
    <property type="match status" value="1"/>
</dbReference>
<sequence>MVKVNSLYSPKKSVSKNTLECFDTLPIPKNLNTLLNDFSFLSKCSCLFVDYKNRYVYSNDSKAMTLLDSEFTGGTNDLFAEVSKVKTEREDECVELVYANYTRAVFIPVKVKGAVFGYFVYGQFIQNSDLQAWEIAQGNLLIEEEKEASKLVKVLSREEIEENINRSIRFVRVIASQFEMNYDLNSEIRKNQEAANELRIQKTFFENLFDHSFDAIVILDNDDIVIQANKEFLRLFEYSEEEIISKKINDLIVPERFKEEGLQATKNVSIGNQTDLTTIRHTKFGKQIHVQLLGKSIVLDNNQLAVYAIYRNLTQLVWNQKRELIIRHISDLLNSSMNSVELINKIGEELEQVIGVGQLFLELIAPDKRYLRAFIEKDKDFKAIDYSESLSSVVIREKRTLYLNEEQVNDFVRSNKLSLERIPKSWLGIPLIAEEKIVGVFGVTSFSEATEMNAESIRLLEELSIQLAAGTVKKANDIKLRILQRSTEQSPASIIITDTQGNIEYVNPKFCQVTGYSFNEVRGLNPRFLKSDSTPLETYKDMWDSVLAGKEWGGEILNKKKNKELFWERSIFSPIKDGEGKITHIVAVKEDITETKKFQRELLLSKRRAEESDRLKSAFLANMSHELRTPLNAVIGFSNLCDESLSITEIMEFVRLINMSGNQLLGIIEDILSFTLIESESVQVDEEEFFMADFLESIKKMSKEKQIQENKHRLGLQFKNDNRYSNILVKTDFHRLLQVVTNLMKNALKFTNEGFVEFGYKVDGEILTLYVKDSGVGINEDKKNVIFDRFRQADESITRTFGGTGLGLAISKKIMDMLGGSIEVESELNVGSIFTLKLDCILSTVNSKKELDTTNGMKTENTPLILVAEDEISNFKLIEAILKRSGYEVVRAENGEEAVEMCRKNQNIYLVLMDIRMPVMDGLIATKQIKSFKPDLPIIAQTAYAMDGDENKAIEEGCNDYISKPIKKELLLEKIKALISCKQ</sequence>
<dbReference type="InterPro" id="IPR011006">
    <property type="entry name" value="CheY-like_superfamily"/>
</dbReference>
<dbReference type="SMART" id="SM00086">
    <property type="entry name" value="PAC"/>
    <property type="match status" value="1"/>
</dbReference>
<dbReference type="InterPro" id="IPR001610">
    <property type="entry name" value="PAC"/>
</dbReference>
<evidence type="ECO:0000259" key="7">
    <source>
        <dbReference type="PROSITE" id="PS50109"/>
    </source>
</evidence>
<dbReference type="CDD" id="cd16922">
    <property type="entry name" value="HATPase_EvgS-ArcB-TorS-like"/>
    <property type="match status" value="1"/>
</dbReference>
<dbReference type="SMART" id="SM00388">
    <property type="entry name" value="HisKA"/>
    <property type="match status" value="1"/>
</dbReference>
<name>A0A2N3HRL6_9BACT</name>
<dbReference type="Pfam" id="PF13185">
    <property type="entry name" value="GAF_2"/>
    <property type="match status" value="1"/>
</dbReference>
<evidence type="ECO:0000256" key="5">
    <source>
        <dbReference type="ARBA" id="ARBA00022777"/>
    </source>
</evidence>
<dbReference type="InterPro" id="IPR029016">
    <property type="entry name" value="GAF-like_dom_sf"/>
</dbReference>
<evidence type="ECO:0000259" key="9">
    <source>
        <dbReference type="PROSITE" id="PS50112"/>
    </source>
</evidence>
<feature type="domain" description="Histidine kinase" evidence="7">
    <location>
        <begin position="622"/>
        <end position="842"/>
    </location>
</feature>
<keyword evidence="12" id="KW-1185">Reference proteome</keyword>
<dbReference type="Gene3D" id="3.40.50.2300">
    <property type="match status" value="1"/>
</dbReference>
<dbReference type="PROSITE" id="PS50110">
    <property type="entry name" value="RESPONSE_REGULATORY"/>
    <property type="match status" value="1"/>
</dbReference>
<dbReference type="InterPro" id="IPR004358">
    <property type="entry name" value="Sig_transdc_His_kin-like_C"/>
</dbReference>